<evidence type="ECO:0000259" key="9">
    <source>
        <dbReference type="PROSITE" id="PS50137"/>
    </source>
</evidence>
<dbReference type="Gene3D" id="3.30.160.20">
    <property type="match status" value="1"/>
</dbReference>
<reference evidence="12" key="1">
    <citation type="journal article" date="2011" name="Proc. Natl. Acad. Sci. U.S.A.">
        <title>Evolutionary erosion of yeast sex chromosomes by mating-type switching accidents.</title>
        <authorList>
            <person name="Gordon J.L."/>
            <person name="Armisen D."/>
            <person name="Proux-Wera E."/>
            <person name="Oheigeartaigh S.S."/>
            <person name="Byrne K.P."/>
            <person name="Wolfe K.H."/>
        </authorList>
    </citation>
    <scope>NUCLEOTIDE SEQUENCE [LARGE SCALE GENOMIC DNA]</scope>
    <source>
        <strain evidence="12">ATCC 76901 / BCRC 22586 / CBS 4309 / NBRC 1992 / NRRL Y-12630</strain>
    </source>
</reference>
<dbReference type="GO" id="GO:0006396">
    <property type="term" value="P:RNA processing"/>
    <property type="evidence" value="ECO:0007669"/>
    <property type="project" value="InterPro"/>
</dbReference>
<dbReference type="RefSeq" id="XP_003674215.1">
    <property type="nucleotide sequence ID" value="XM_003674167.1"/>
</dbReference>
<dbReference type="Gene3D" id="1.10.1520.10">
    <property type="entry name" value="Ribonuclease III domain"/>
    <property type="match status" value="1"/>
</dbReference>
<dbReference type="InParanoid" id="G0V8N6"/>
<organism evidence="11 12">
    <name type="scientific">Naumovozyma castellii</name>
    <name type="common">Yeast</name>
    <name type="synonym">Saccharomyces castellii</name>
    <dbReference type="NCBI Taxonomy" id="27288"/>
    <lineage>
        <taxon>Eukaryota</taxon>
        <taxon>Fungi</taxon>
        <taxon>Dikarya</taxon>
        <taxon>Ascomycota</taxon>
        <taxon>Saccharomycotina</taxon>
        <taxon>Saccharomycetes</taxon>
        <taxon>Saccharomycetales</taxon>
        <taxon>Saccharomycetaceae</taxon>
        <taxon>Naumovozyma</taxon>
    </lineage>
</organism>
<dbReference type="SMART" id="SM00535">
    <property type="entry name" value="RIBOc"/>
    <property type="match status" value="1"/>
</dbReference>
<keyword evidence="4" id="KW-0496">Mitochondrion</keyword>
<evidence type="ECO:0000256" key="8">
    <source>
        <dbReference type="PROSITE-ProRule" id="PRU00266"/>
    </source>
</evidence>
<dbReference type="PROSITE" id="PS50137">
    <property type="entry name" value="DS_RBD"/>
    <property type="match status" value="1"/>
</dbReference>
<evidence type="ECO:0000256" key="2">
    <source>
        <dbReference type="ARBA" id="ARBA00022884"/>
    </source>
</evidence>
<dbReference type="SUPFAM" id="SSF54768">
    <property type="entry name" value="dsRNA-binding domain-like"/>
    <property type="match status" value="1"/>
</dbReference>
<keyword evidence="5" id="KW-0687">Ribonucleoprotein</keyword>
<keyword evidence="12" id="KW-1185">Reference proteome</keyword>
<dbReference type="SUPFAM" id="SSF69065">
    <property type="entry name" value="RNase III domain-like"/>
    <property type="match status" value="1"/>
</dbReference>
<dbReference type="SMART" id="SM00358">
    <property type="entry name" value="DSRM"/>
    <property type="match status" value="1"/>
</dbReference>
<keyword evidence="3" id="KW-0689">Ribosomal protein</keyword>
<evidence type="ECO:0000313" key="11">
    <source>
        <dbReference type="EMBL" id="CCC67835.1"/>
    </source>
</evidence>
<evidence type="ECO:0000256" key="7">
    <source>
        <dbReference type="ARBA" id="ARBA00035187"/>
    </source>
</evidence>
<dbReference type="GO" id="GO:0003735">
    <property type="term" value="F:structural constituent of ribosome"/>
    <property type="evidence" value="ECO:0007669"/>
    <property type="project" value="EnsemblFungi"/>
</dbReference>
<evidence type="ECO:0000256" key="1">
    <source>
        <dbReference type="ARBA" id="ARBA00004173"/>
    </source>
</evidence>
<gene>
    <name evidence="11" type="primary">NCAS0A12770</name>
    <name evidence="11" type="ordered locus">NCAS_0A12770</name>
</gene>
<dbReference type="EMBL" id="HE576752">
    <property type="protein sequence ID" value="CCC67835.1"/>
    <property type="molecule type" value="Genomic_DNA"/>
</dbReference>
<dbReference type="InterPro" id="IPR000999">
    <property type="entry name" value="RNase_III_dom"/>
</dbReference>
<dbReference type="FunCoup" id="G0V8N6">
    <property type="interactions" value="494"/>
</dbReference>
<dbReference type="GeneID" id="96901313"/>
<evidence type="ECO:0000313" key="12">
    <source>
        <dbReference type="Proteomes" id="UP000001640"/>
    </source>
</evidence>
<dbReference type="AlphaFoldDB" id="G0V8N6"/>
<keyword evidence="2 8" id="KW-0694">RNA-binding</keyword>
<dbReference type="GO" id="GO:0003725">
    <property type="term" value="F:double-stranded RNA binding"/>
    <property type="evidence" value="ECO:0007669"/>
    <property type="project" value="InterPro"/>
</dbReference>
<sequence length="373" mass="42005">MLQTNSSYQILASAKTRISSLASSEIHLLSLRKYSTSGNVERKPRRTRDAELLAYKQYYQKLKLLTQNEIPNDVVANSPPLITLHKRLNLPQEFSMSMLSRCLTCQSSELPNTTQPSTILAKRETLFSKDFCDNKGLNIFGKNILSYHVTNSILKKYPRLPTIVLNAAIAAYLSEHVLASIGKNWGIESERRTVMERFLINEPYDITLGKLRFYNNAMGKNDGIELISLKKQFNETKAMALAVRSIIGSLWAVTHTTKPEMTFKFIDDHIISRKLDVSKMFMFEQPTRELAKLCEREGLERPISKLMAESGRLSKAPVFIVGAFSGKEKLGEGYGSSLKEAKARAATDALLKWYCYQPTEGQSPVVDHGAVIV</sequence>
<dbReference type="Proteomes" id="UP000001640">
    <property type="component" value="Chromosome 1"/>
</dbReference>
<name>G0V8N6_NAUCA</name>
<dbReference type="InterPro" id="IPR036389">
    <property type="entry name" value="RNase_III_sf"/>
</dbReference>
<dbReference type="STRING" id="1064592.G0V8N6"/>
<dbReference type="OMA" id="YLYSPGN"/>
<dbReference type="InterPro" id="IPR014720">
    <property type="entry name" value="dsRBD_dom"/>
</dbReference>
<dbReference type="InterPro" id="IPR044443">
    <property type="entry name" value="Ribosomal_mL44_DSRM_fung"/>
</dbReference>
<dbReference type="PROSITE" id="PS50142">
    <property type="entry name" value="RNASE_3_2"/>
    <property type="match status" value="1"/>
</dbReference>
<reference key="2">
    <citation type="submission" date="2011-08" db="EMBL/GenBank/DDBJ databases">
        <title>Genome sequence of Naumovozyma castellii.</title>
        <authorList>
            <person name="Gordon J.L."/>
            <person name="Armisen D."/>
            <person name="Proux-Wera E."/>
            <person name="OhEigeartaigh S.S."/>
            <person name="Byrne K.P."/>
            <person name="Wolfe K.H."/>
        </authorList>
    </citation>
    <scope>NUCLEOTIDE SEQUENCE</scope>
    <source>
        <strain>Type strain:CBS 4309</strain>
    </source>
</reference>
<evidence type="ECO:0000256" key="3">
    <source>
        <dbReference type="ARBA" id="ARBA00022980"/>
    </source>
</evidence>
<evidence type="ECO:0000256" key="6">
    <source>
        <dbReference type="ARBA" id="ARBA00024034"/>
    </source>
</evidence>
<evidence type="ECO:0000256" key="5">
    <source>
        <dbReference type="ARBA" id="ARBA00023274"/>
    </source>
</evidence>
<dbReference type="InterPro" id="IPR044444">
    <property type="entry name" value="Ribosomal_mL44_DSRM_metazoa"/>
</dbReference>
<dbReference type="Pfam" id="PF22892">
    <property type="entry name" value="DSRM_MRPL44"/>
    <property type="match status" value="1"/>
</dbReference>
<dbReference type="PANTHER" id="PTHR11207">
    <property type="entry name" value="RIBONUCLEASE III"/>
    <property type="match status" value="1"/>
</dbReference>
<proteinExistence type="inferred from homology"/>
<dbReference type="HOGENOM" id="CLU_034765_1_0_1"/>
<dbReference type="OrthoDB" id="67027at2759"/>
<comment type="similarity">
    <text evidence="6">Belongs to the ribonuclease III family. Mitochondrion-specific ribosomal protein mL44 subfamily.</text>
</comment>
<dbReference type="CDD" id="cd19873">
    <property type="entry name" value="DSRM_MRPL3_like"/>
    <property type="match status" value="1"/>
</dbReference>
<feature type="domain" description="DRBM" evidence="9">
    <location>
        <begin position="285"/>
        <end position="355"/>
    </location>
</feature>
<dbReference type="GO" id="GO:0004525">
    <property type="term" value="F:ribonuclease III activity"/>
    <property type="evidence" value="ECO:0007669"/>
    <property type="project" value="InterPro"/>
</dbReference>
<comment type="subcellular location">
    <subcellularLocation>
        <location evidence="1">Mitochondrion</location>
    </subcellularLocation>
</comment>
<dbReference type="eggNOG" id="KOG3769">
    <property type="taxonomic scope" value="Eukaryota"/>
</dbReference>
<evidence type="ECO:0000256" key="4">
    <source>
        <dbReference type="ARBA" id="ARBA00023128"/>
    </source>
</evidence>
<evidence type="ECO:0000259" key="10">
    <source>
        <dbReference type="PROSITE" id="PS50142"/>
    </source>
</evidence>
<protein>
    <recommendedName>
        <fullName evidence="7">Large ribosomal subunit protein mL44</fullName>
    </recommendedName>
</protein>
<dbReference type="GO" id="GO:0005762">
    <property type="term" value="C:mitochondrial large ribosomal subunit"/>
    <property type="evidence" value="ECO:0007669"/>
    <property type="project" value="EnsemblFungi"/>
</dbReference>
<feature type="domain" description="RNase III" evidence="10">
    <location>
        <begin position="81"/>
        <end position="187"/>
    </location>
</feature>
<dbReference type="PANTHER" id="PTHR11207:SF32">
    <property type="entry name" value="LARGE RIBOSOMAL SUBUNIT PROTEIN ML44"/>
    <property type="match status" value="1"/>
</dbReference>
<dbReference type="KEGG" id="ncs:NCAS_0A12770"/>
<accession>G0V8N6</accession>